<proteinExistence type="predicted"/>
<dbReference type="EMBL" id="CP073910">
    <property type="protein sequence ID" value="QUT05899.1"/>
    <property type="molecule type" value="Genomic_DNA"/>
</dbReference>
<keyword evidence="2" id="KW-1185">Reference proteome</keyword>
<dbReference type="RefSeq" id="WP_212609390.1">
    <property type="nucleotide sequence ID" value="NZ_CP073910.1"/>
</dbReference>
<organism evidence="1 2">
    <name type="scientific">Sphingobium phenoxybenzoativorans</name>
    <dbReference type="NCBI Taxonomy" id="1592790"/>
    <lineage>
        <taxon>Bacteria</taxon>
        <taxon>Pseudomonadati</taxon>
        <taxon>Pseudomonadota</taxon>
        <taxon>Alphaproteobacteria</taxon>
        <taxon>Sphingomonadales</taxon>
        <taxon>Sphingomonadaceae</taxon>
        <taxon>Sphingobium</taxon>
    </lineage>
</organism>
<protein>
    <submittedName>
        <fullName evidence="1">Uncharacterized protein</fullName>
    </submittedName>
</protein>
<dbReference type="Proteomes" id="UP000681425">
    <property type="component" value="Chromosome"/>
</dbReference>
<gene>
    <name evidence="1" type="ORF">KFK14_23715</name>
</gene>
<evidence type="ECO:0000313" key="2">
    <source>
        <dbReference type="Proteomes" id="UP000681425"/>
    </source>
</evidence>
<reference evidence="1" key="1">
    <citation type="submission" date="2021-04" db="EMBL/GenBank/DDBJ databases">
        <title>Isolation of p-tert-butylphenol degrading bacteria Sphingobium phenoxybenzoativorans Tas13 from active sludge.</title>
        <authorList>
            <person name="Li Y."/>
        </authorList>
    </citation>
    <scope>NUCLEOTIDE SEQUENCE</scope>
    <source>
        <strain evidence="1">Tas13</strain>
    </source>
</reference>
<evidence type="ECO:0000313" key="1">
    <source>
        <dbReference type="EMBL" id="QUT05899.1"/>
    </source>
</evidence>
<sequence>MILAALLLVQALSQSPPLNIFDERYSTETKKQYEAYTLCLAKEAYDRRQDAGSPEQHVKAAKAACQKEYALFVERVVEDSKDSPDATSAATDARFLLDRLDARVIISPPAPTKLAQLPVEKLIGDWRLGNGSLAVDMKIRFTEDGSMVGTLKSEFEEWAGGLSSWKVEGDGTKRAIFHASFVDKRRVSYNGIPSPPSEMNFVNMTDPMVQRFDLVREDDDLLIRWVSPEGGGTLRFRRQMGTAPEAAND</sequence>
<name>A0A975K7N6_9SPHN</name>
<dbReference type="AlphaFoldDB" id="A0A975K7N6"/>
<accession>A0A975K7N6</accession>
<dbReference type="KEGG" id="spph:KFK14_23715"/>